<evidence type="ECO:0000313" key="1">
    <source>
        <dbReference type="EMBL" id="CAP43178.1"/>
    </source>
</evidence>
<dbReference type="Gene3D" id="1.20.120.160">
    <property type="entry name" value="HPT domain"/>
    <property type="match status" value="1"/>
</dbReference>
<dbReference type="SUPFAM" id="SSF47226">
    <property type="entry name" value="Histidine-containing phosphotransfer domain, HPT domain"/>
    <property type="match status" value="1"/>
</dbReference>
<gene>
    <name evidence="1" type="ordered locus">Bpet2836</name>
</gene>
<dbReference type="Proteomes" id="UP000001225">
    <property type="component" value="Chromosome"/>
</dbReference>
<dbReference type="AlphaFoldDB" id="A9IRI3"/>
<proteinExistence type="predicted"/>
<keyword evidence="2" id="KW-1185">Reference proteome</keyword>
<organism evidence="1 2">
    <name type="scientific">Bordetella petrii (strain ATCC BAA-461 / DSM 12804 / CCUG 43448 / CIP 107267 / Se-1111R)</name>
    <dbReference type="NCBI Taxonomy" id="340100"/>
    <lineage>
        <taxon>Bacteria</taxon>
        <taxon>Pseudomonadati</taxon>
        <taxon>Pseudomonadota</taxon>
        <taxon>Betaproteobacteria</taxon>
        <taxon>Burkholderiales</taxon>
        <taxon>Alcaligenaceae</taxon>
        <taxon>Bordetella</taxon>
    </lineage>
</organism>
<name>A9IRI3_BORPD</name>
<dbReference type="InterPro" id="IPR036641">
    <property type="entry name" value="HPT_dom_sf"/>
</dbReference>
<accession>A9IRI3</accession>
<reference evidence="1 2" key="1">
    <citation type="journal article" date="2008" name="BMC Genomics">
        <title>The missing link: Bordetella petrii is endowed with both the metabolic versatility of environmental bacteria and virulence traits of pathogenic Bordetellae.</title>
        <authorList>
            <person name="Gross R."/>
            <person name="Guzman C.A."/>
            <person name="Sebaihia M."/>
            <person name="Martins Dos Santos V.A."/>
            <person name="Pieper D.H."/>
            <person name="Koebnik R."/>
            <person name="Lechner M."/>
            <person name="Bartels D."/>
            <person name="Buhrmester J."/>
            <person name="Choudhuri J.V."/>
            <person name="Ebensen T."/>
            <person name="Gaigalat L."/>
            <person name="Herrmann S."/>
            <person name="Khachane A.N."/>
            <person name="Larisch C."/>
            <person name="Link S."/>
            <person name="Linke B."/>
            <person name="Meyer F."/>
            <person name="Mormann S."/>
            <person name="Nakunst D."/>
            <person name="Rueckert C."/>
            <person name="Schneiker-Bekel S."/>
            <person name="Schulze K."/>
            <person name="Vorhoelter F.J."/>
            <person name="Yevsa T."/>
            <person name="Engle J.T."/>
            <person name="Goldman W.E."/>
            <person name="Puehler A."/>
            <person name="Goebel U.B."/>
            <person name="Goesmann A."/>
            <person name="Bloecker H."/>
            <person name="Kaiser O."/>
            <person name="Martinez-Arias R."/>
        </authorList>
    </citation>
    <scope>NUCLEOTIDE SEQUENCE [LARGE SCALE GENOMIC DNA]</scope>
    <source>
        <strain evidence="2">ATCC BAA-461 / DSM 12804 / CCUG 43448 / CIP 107267 / Se-1111R</strain>
    </source>
</reference>
<sequence>MLHIDALLPLYPDSAARRALLEQALAQIRSDLSDIRHAILAGCLATARQHAHRAKGTACFLGSGDTLPAFDLLSQALRAADQPRIRQAYVPVESALRELESALRARLRAHREQGNTPCPGA</sequence>
<evidence type="ECO:0000313" key="2">
    <source>
        <dbReference type="Proteomes" id="UP000001225"/>
    </source>
</evidence>
<dbReference type="EMBL" id="AM902716">
    <property type="protein sequence ID" value="CAP43178.1"/>
    <property type="molecule type" value="Genomic_DNA"/>
</dbReference>
<dbReference type="KEGG" id="bpt:Bpet2836"/>
<protein>
    <recommendedName>
        <fullName evidence="3">HPt domain-containing protein</fullName>
    </recommendedName>
</protein>
<evidence type="ECO:0008006" key="3">
    <source>
        <dbReference type="Google" id="ProtNLM"/>
    </source>
</evidence>
<dbReference type="GO" id="GO:0000160">
    <property type="term" value="P:phosphorelay signal transduction system"/>
    <property type="evidence" value="ECO:0007669"/>
    <property type="project" value="InterPro"/>
</dbReference>